<dbReference type="Pfam" id="PF00590">
    <property type="entry name" value="TP_methylase"/>
    <property type="match status" value="1"/>
</dbReference>
<dbReference type="GO" id="GO:0004851">
    <property type="term" value="F:uroporphyrin-III C-methyltransferase activity"/>
    <property type="evidence" value="ECO:0007669"/>
    <property type="project" value="UniProtKB-EC"/>
</dbReference>
<comment type="pathway">
    <text evidence="9">Cofactor biosynthesis; adenosylcobalamin biosynthesis; precorrin-2 from uroporphyrinogen III: step 1/1.</text>
</comment>
<dbReference type="GO" id="GO:0019354">
    <property type="term" value="P:siroheme biosynthetic process"/>
    <property type="evidence" value="ECO:0007669"/>
    <property type="project" value="UniProtKB-UniPathway"/>
</dbReference>
<accession>A0A8J6NAE3</accession>
<evidence type="ECO:0000313" key="11">
    <source>
        <dbReference type="EMBL" id="MBC8316991.1"/>
    </source>
</evidence>
<evidence type="ECO:0000256" key="1">
    <source>
        <dbReference type="ARBA" id="ARBA00005879"/>
    </source>
</evidence>
<gene>
    <name evidence="11" type="primary">cobA</name>
    <name evidence="11" type="ORF">H8E41_03735</name>
</gene>
<comment type="pathway">
    <text evidence="8">Porphyrin-containing compound metabolism; siroheme biosynthesis; precorrin-2 from uroporphyrinogen III: step 1/1.</text>
</comment>
<evidence type="ECO:0000256" key="5">
    <source>
        <dbReference type="ARBA" id="ARBA00022679"/>
    </source>
</evidence>
<evidence type="ECO:0000313" key="12">
    <source>
        <dbReference type="Proteomes" id="UP000614424"/>
    </source>
</evidence>
<evidence type="ECO:0000256" key="6">
    <source>
        <dbReference type="ARBA" id="ARBA00022691"/>
    </source>
</evidence>
<dbReference type="FunFam" id="3.30.950.10:FF:000001">
    <property type="entry name" value="Siroheme synthase"/>
    <property type="match status" value="1"/>
</dbReference>
<evidence type="ECO:0000256" key="8">
    <source>
        <dbReference type="ARBA" id="ARBA00025705"/>
    </source>
</evidence>
<dbReference type="PANTHER" id="PTHR45790:SF3">
    <property type="entry name" value="S-ADENOSYL-L-METHIONINE-DEPENDENT UROPORPHYRINOGEN III METHYLTRANSFERASE, CHLOROPLASTIC"/>
    <property type="match status" value="1"/>
</dbReference>
<feature type="non-terminal residue" evidence="11">
    <location>
        <position position="288"/>
    </location>
</feature>
<dbReference type="PANTHER" id="PTHR45790">
    <property type="entry name" value="SIROHEME SYNTHASE-RELATED"/>
    <property type="match status" value="1"/>
</dbReference>
<reference evidence="11 12" key="1">
    <citation type="submission" date="2020-08" db="EMBL/GenBank/DDBJ databases">
        <title>Bridging the membrane lipid divide: bacteria of the FCB group superphylum have the potential to synthesize archaeal ether lipids.</title>
        <authorList>
            <person name="Villanueva L."/>
            <person name="Von Meijenfeldt F.A.B."/>
            <person name="Westbye A.B."/>
            <person name="Yadav S."/>
            <person name="Hopmans E.C."/>
            <person name="Dutilh B.E."/>
            <person name="Sinninghe Damste J.S."/>
        </authorList>
    </citation>
    <scope>NUCLEOTIDE SEQUENCE [LARGE SCALE GENOMIC DNA]</scope>
    <source>
        <strain evidence="11">NIOZ-UU47</strain>
    </source>
</reference>
<comment type="similarity">
    <text evidence="1">Belongs to the precorrin methyltransferase family.</text>
</comment>
<keyword evidence="5 11" id="KW-0808">Transferase</keyword>
<sequence>MSDKTIKNRGKAYLVGAGPGDPGLITLRGKEILEKAEVLIYDYLAGTKLLRYVPKDCELIYAGKKGGVKHTHTQEEINQMLVEKVKSGKKVVRLKGGDPFIFGRGGEELEELVQAGLPFEAVPGVTSASAAATFAGVPITHRKCTSSVAFITGHEDPDKKESNIAWDKISTGVGTLVFYMGIKNLESITANLIKHGRDPKTPVAVVRWASRPRQQSVVGTLDTIAEIVREKDIKPPALTIVGEVVNFRKTINWYEERPLFGKRVIVTRTREQASELVALLDENGSNTY</sequence>
<dbReference type="NCBIfam" id="NF004790">
    <property type="entry name" value="PRK06136.1"/>
    <property type="match status" value="1"/>
</dbReference>
<dbReference type="GO" id="GO:0009236">
    <property type="term" value="P:cobalamin biosynthetic process"/>
    <property type="evidence" value="ECO:0007669"/>
    <property type="project" value="UniProtKB-KW"/>
</dbReference>
<proteinExistence type="inferred from homology"/>
<dbReference type="GO" id="GO:0032259">
    <property type="term" value="P:methylation"/>
    <property type="evidence" value="ECO:0007669"/>
    <property type="project" value="UniProtKB-KW"/>
</dbReference>
<evidence type="ECO:0000256" key="2">
    <source>
        <dbReference type="ARBA" id="ARBA00012162"/>
    </source>
</evidence>
<dbReference type="AlphaFoldDB" id="A0A8J6NAE3"/>
<comment type="caution">
    <text evidence="11">The sequence shown here is derived from an EMBL/GenBank/DDBJ whole genome shotgun (WGS) entry which is preliminary data.</text>
</comment>
<evidence type="ECO:0000256" key="7">
    <source>
        <dbReference type="ARBA" id="ARBA00023244"/>
    </source>
</evidence>
<name>A0A8J6NAE3_9BACT</name>
<dbReference type="InterPro" id="IPR003043">
    <property type="entry name" value="Uropor_MeTrfase_CS"/>
</dbReference>
<protein>
    <recommendedName>
        <fullName evidence="2">uroporphyrinogen-III C-methyltransferase</fullName>
        <ecNumber evidence="2">2.1.1.107</ecNumber>
    </recommendedName>
</protein>
<dbReference type="InterPro" id="IPR014777">
    <property type="entry name" value="4pyrrole_Mease_sub1"/>
</dbReference>
<dbReference type="EMBL" id="JACNJZ010000065">
    <property type="protein sequence ID" value="MBC8316991.1"/>
    <property type="molecule type" value="Genomic_DNA"/>
</dbReference>
<dbReference type="UniPathway" id="UPA00262">
    <property type="reaction ID" value="UER00211"/>
</dbReference>
<keyword evidence="4 11" id="KW-0489">Methyltransferase</keyword>
<evidence type="ECO:0000256" key="9">
    <source>
        <dbReference type="ARBA" id="ARBA00060548"/>
    </source>
</evidence>
<dbReference type="InterPro" id="IPR006366">
    <property type="entry name" value="CobA/CysG_C"/>
</dbReference>
<dbReference type="Gene3D" id="3.40.1010.10">
    <property type="entry name" value="Cobalt-precorrin-4 Transmethylase, Domain 1"/>
    <property type="match status" value="1"/>
</dbReference>
<dbReference type="InterPro" id="IPR050161">
    <property type="entry name" value="Siro_Cobalamin_biosynth"/>
</dbReference>
<evidence type="ECO:0000256" key="4">
    <source>
        <dbReference type="ARBA" id="ARBA00022603"/>
    </source>
</evidence>
<dbReference type="InterPro" id="IPR014776">
    <property type="entry name" value="4pyrrole_Mease_sub2"/>
</dbReference>
<organism evidence="11 12">
    <name type="scientific">Candidatus Desulfobia pelagia</name>
    <dbReference type="NCBI Taxonomy" id="2841692"/>
    <lineage>
        <taxon>Bacteria</taxon>
        <taxon>Pseudomonadati</taxon>
        <taxon>Thermodesulfobacteriota</taxon>
        <taxon>Desulfobulbia</taxon>
        <taxon>Desulfobulbales</taxon>
        <taxon>Desulfobulbaceae</taxon>
        <taxon>Candidatus Desulfobia</taxon>
    </lineage>
</organism>
<dbReference type="EC" id="2.1.1.107" evidence="2"/>
<keyword evidence="3" id="KW-0169">Cobalamin biosynthesis</keyword>
<dbReference type="InterPro" id="IPR035996">
    <property type="entry name" value="4pyrrol_Methylase_sf"/>
</dbReference>
<dbReference type="Gene3D" id="3.30.950.10">
    <property type="entry name" value="Methyltransferase, Cobalt-precorrin-4 Transmethylase, Domain 2"/>
    <property type="match status" value="1"/>
</dbReference>
<dbReference type="NCBIfam" id="TIGR01469">
    <property type="entry name" value="cobA_cysG_Cterm"/>
    <property type="match status" value="1"/>
</dbReference>
<evidence type="ECO:0000256" key="3">
    <source>
        <dbReference type="ARBA" id="ARBA00022573"/>
    </source>
</evidence>
<dbReference type="CDD" id="cd11642">
    <property type="entry name" value="SUMT"/>
    <property type="match status" value="1"/>
</dbReference>
<evidence type="ECO:0000259" key="10">
    <source>
        <dbReference type="Pfam" id="PF00590"/>
    </source>
</evidence>
<feature type="domain" description="Tetrapyrrole methylase" evidence="10">
    <location>
        <begin position="13"/>
        <end position="224"/>
    </location>
</feature>
<dbReference type="InterPro" id="IPR000878">
    <property type="entry name" value="4pyrrol_Mease"/>
</dbReference>
<dbReference type="SUPFAM" id="SSF53790">
    <property type="entry name" value="Tetrapyrrole methylase"/>
    <property type="match status" value="1"/>
</dbReference>
<dbReference type="Proteomes" id="UP000614424">
    <property type="component" value="Unassembled WGS sequence"/>
</dbReference>
<dbReference type="PROSITE" id="PS00839">
    <property type="entry name" value="SUMT_1"/>
    <property type="match status" value="1"/>
</dbReference>
<keyword evidence="6" id="KW-0949">S-adenosyl-L-methionine</keyword>
<keyword evidence="7" id="KW-0627">Porphyrin biosynthesis</keyword>
<dbReference type="FunFam" id="3.40.1010.10:FF:000001">
    <property type="entry name" value="Siroheme synthase"/>
    <property type="match status" value="1"/>
</dbReference>